<organism evidence="1 2">
    <name type="scientific">Mythimna loreyi</name>
    <dbReference type="NCBI Taxonomy" id="667449"/>
    <lineage>
        <taxon>Eukaryota</taxon>
        <taxon>Metazoa</taxon>
        <taxon>Ecdysozoa</taxon>
        <taxon>Arthropoda</taxon>
        <taxon>Hexapoda</taxon>
        <taxon>Insecta</taxon>
        <taxon>Pterygota</taxon>
        <taxon>Neoptera</taxon>
        <taxon>Endopterygota</taxon>
        <taxon>Lepidoptera</taxon>
        <taxon>Glossata</taxon>
        <taxon>Ditrysia</taxon>
        <taxon>Noctuoidea</taxon>
        <taxon>Noctuidae</taxon>
        <taxon>Noctuinae</taxon>
        <taxon>Hadenini</taxon>
        <taxon>Mythimna</taxon>
    </lineage>
</organism>
<accession>A0ACC2Q4A1</accession>
<name>A0ACC2Q4A1_9NEOP</name>
<comment type="caution">
    <text evidence="1">The sequence shown here is derived from an EMBL/GenBank/DDBJ whole genome shotgun (WGS) entry which is preliminary data.</text>
</comment>
<proteinExistence type="predicted"/>
<dbReference type="EMBL" id="CM056806">
    <property type="protein sequence ID" value="KAJ8704779.1"/>
    <property type="molecule type" value="Genomic_DNA"/>
</dbReference>
<evidence type="ECO:0000313" key="2">
    <source>
        <dbReference type="Proteomes" id="UP001231649"/>
    </source>
</evidence>
<sequence>MHTQISNSLLSLSSEEECEESIFPTGVVRHRPEPPGTLAQSTRFTAHEIKLMYRGFKQECPSGVVDEETFKNIFCQFFPLGDATQYAHYVFKTIKHKQSGKVNFEEFLDILSRVARGSVQEKLSWVFTLYDVDGDGRISRSEMLAVVQAIYELLGRAAAPPVHSTAAKDHVDRIFHLMDTNCDGVVTPDELARWCSRDPALLNSLETMDTVLSDSARASCSTAADNCSPSPSGLPTTHSTTFAPPHQIDKDRTSIESYAPQLHPHKDRSMSESFASVETHVDRDRSIVESECESGIESGAASSSTSGVKSVVSSGVGKSEEEKVVVEKKEDKKKQPPPVPARVIACITEETVQRKVKRRPRRSSSPQLPR</sequence>
<reference evidence="1" key="1">
    <citation type="submission" date="2023-03" db="EMBL/GenBank/DDBJ databases">
        <title>Chromosome-level genomes of two armyworms, Mythimna separata and Mythimna loreyi, provide insights into the biosynthesis and reception of sex pheromones.</title>
        <authorList>
            <person name="Zhao H."/>
        </authorList>
    </citation>
    <scope>NUCLEOTIDE SEQUENCE</scope>
    <source>
        <strain evidence="1">BeijingLab</strain>
    </source>
</reference>
<keyword evidence="2" id="KW-1185">Reference proteome</keyword>
<protein>
    <submittedName>
        <fullName evidence="1">Uncharacterized protein</fullName>
    </submittedName>
</protein>
<evidence type="ECO:0000313" key="1">
    <source>
        <dbReference type="EMBL" id="KAJ8704779.1"/>
    </source>
</evidence>
<dbReference type="Proteomes" id="UP001231649">
    <property type="component" value="Chromosome 30"/>
</dbReference>
<gene>
    <name evidence="1" type="ORF">PYW08_012099</name>
</gene>